<dbReference type="AlphaFoldDB" id="A0A5J5EVM9"/>
<evidence type="ECO:0000256" key="4">
    <source>
        <dbReference type="ARBA" id="ARBA00023163"/>
    </source>
</evidence>
<organism evidence="8 9">
    <name type="scientific">Sphaerosporella brunnea</name>
    <dbReference type="NCBI Taxonomy" id="1250544"/>
    <lineage>
        <taxon>Eukaryota</taxon>
        <taxon>Fungi</taxon>
        <taxon>Dikarya</taxon>
        <taxon>Ascomycota</taxon>
        <taxon>Pezizomycotina</taxon>
        <taxon>Pezizomycetes</taxon>
        <taxon>Pezizales</taxon>
        <taxon>Pyronemataceae</taxon>
        <taxon>Sphaerosporella</taxon>
    </lineage>
</organism>
<dbReference type="OrthoDB" id="5778525at2759"/>
<evidence type="ECO:0000256" key="2">
    <source>
        <dbReference type="ARBA" id="ARBA00023015"/>
    </source>
</evidence>
<dbReference type="PANTHER" id="PTHR15741:SF27">
    <property type="entry name" value="TRANSCRIPTION FACTOR AP-4"/>
    <property type="match status" value="1"/>
</dbReference>
<dbReference type="GO" id="GO:0046983">
    <property type="term" value="F:protein dimerization activity"/>
    <property type="evidence" value="ECO:0007669"/>
    <property type="project" value="InterPro"/>
</dbReference>
<proteinExistence type="predicted"/>
<gene>
    <name evidence="8" type="ORF">FN846DRAFT_907497</name>
</gene>
<dbReference type="SUPFAM" id="SSF47459">
    <property type="entry name" value="HLH, helix-loop-helix DNA-binding domain"/>
    <property type="match status" value="1"/>
</dbReference>
<evidence type="ECO:0000259" key="7">
    <source>
        <dbReference type="PROSITE" id="PS50888"/>
    </source>
</evidence>
<dbReference type="SMART" id="SM00353">
    <property type="entry name" value="HLH"/>
    <property type="match status" value="1"/>
</dbReference>
<dbReference type="GO" id="GO:0000981">
    <property type="term" value="F:DNA-binding transcription factor activity, RNA polymerase II-specific"/>
    <property type="evidence" value="ECO:0007669"/>
    <property type="project" value="TreeGrafter"/>
</dbReference>
<accession>A0A5J5EVM9</accession>
<dbReference type="PROSITE" id="PS50888">
    <property type="entry name" value="BHLH"/>
    <property type="match status" value="1"/>
</dbReference>
<dbReference type="CDD" id="cd11404">
    <property type="entry name" value="bHLHzip_Mlx_like"/>
    <property type="match status" value="1"/>
</dbReference>
<dbReference type="PANTHER" id="PTHR15741">
    <property type="entry name" value="BASIC HELIX-LOOP-HELIX ZIP TRANSCRIPTION FACTOR"/>
    <property type="match status" value="1"/>
</dbReference>
<dbReference type="InParanoid" id="A0A5J5EVM9"/>
<comment type="caution">
    <text evidence="8">The sequence shown here is derived from an EMBL/GenBank/DDBJ whole genome shotgun (WGS) entry which is preliminary data.</text>
</comment>
<protein>
    <recommendedName>
        <fullName evidence="7">BHLH domain-containing protein</fullName>
    </recommendedName>
</protein>
<feature type="region of interest" description="Disordered" evidence="6">
    <location>
        <begin position="168"/>
        <end position="259"/>
    </location>
</feature>
<dbReference type="InterPro" id="IPR011598">
    <property type="entry name" value="bHLH_dom"/>
</dbReference>
<feature type="compositionally biased region" description="Basic and acidic residues" evidence="6">
    <location>
        <begin position="240"/>
        <end position="259"/>
    </location>
</feature>
<keyword evidence="9" id="KW-1185">Reference proteome</keyword>
<feature type="domain" description="BHLH" evidence="7">
    <location>
        <begin position="249"/>
        <end position="300"/>
    </location>
</feature>
<dbReference type="Pfam" id="PF23181">
    <property type="entry name" value="bHLH_INO4"/>
    <property type="match status" value="1"/>
</dbReference>
<reference evidence="8 9" key="1">
    <citation type="submission" date="2019-09" db="EMBL/GenBank/DDBJ databases">
        <title>Draft genome of the ectomycorrhizal ascomycete Sphaerosporella brunnea.</title>
        <authorList>
            <consortium name="DOE Joint Genome Institute"/>
            <person name="Benucci G.M."/>
            <person name="Marozzi G."/>
            <person name="Antonielli L."/>
            <person name="Sanchez S."/>
            <person name="Marco P."/>
            <person name="Wang X."/>
            <person name="Falini L.B."/>
            <person name="Barry K."/>
            <person name="Haridas S."/>
            <person name="Lipzen A."/>
            <person name="Labutti K."/>
            <person name="Grigoriev I.V."/>
            <person name="Murat C."/>
            <person name="Martin F."/>
            <person name="Albertini E."/>
            <person name="Donnini D."/>
            <person name="Bonito G."/>
        </authorList>
    </citation>
    <scope>NUCLEOTIDE SEQUENCE [LARGE SCALE GENOMIC DNA]</scope>
    <source>
        <strain evidence="8 9">Sb_GMNB300</strain>
    </source>
</reference>
<dbReference type="GO" id="GO:0005634">
    <property type="term" value="C:nucleus"/>
    <property type="evidence" value="ECO:0007669"/>
    <property type="project" value="UniProtKB-SubCell"/>
</dbReference>
<evidence type="ECO:0000256" key="1">
    <source>
        <dbReference type="ARBA" id="ARBA00004123"/>
    </source>
</evidence>
<dbReference type="GO" id="GO:0000978">
    <property type="term" value="F:RNA polymerase II cis-regulatory region sequence-specific DNA binding"/>
    <property type="evidence" value="ECO:0007669"/>
    <property type="project" value="TreeGrafter"/>
</dbReference>
<keyword evidence="3" id="KW-0238">DNA-binding</keyword>
<sequence>MPSPPPPVGQPLLDSQQQMFFEQFFDEMPQDMVPSVNPAHIFEPDIPKDAALWPDSIPRAYQPVHSLATEAANTNGYYDSHVSPAPPMGGSHIDLNPFTNNHELMQSRNPQDSMSTAPGLLNFGTDTNFAPNGYHPPPLAISLDKDAEVRSKIYSALTRNESVITTAVNSPAEIKDEADDYNGEDSSPGAGEDHSVSSQAGSGTKRRAEDLDDYLMAKSARKSRPRTSETTSKPKKKSTQKRDNLTEAQKRENHIHSEQKRRNLIRQGFEELCALVPELKAGGYSKSAVLIHAANYLDGLKKGNARLRLYLQQLEAASQF</sequence>
<dbReference type="Proteomes" id="UP000326924">
    <property type="component" value="Unassembled WGS sequence"/>
</dbReference>
<dbReference type="InterPro" id="IPR052207">
    <property type="entry name" value="Max-like/E-box_TFs"/>
</dbReference>
<keyword evidence="5" id="KW-0539">Nucleus</keyword>
<keyword evidence="4" id="KW-0804">Transcription</keyword>
<dbReference type="InterPro" id="IPR036638">
    <property type="entry name" value="HLH_DNA-bd_sf"/>
</dbReference>
<evidence type="ECO:0000256" key="5">
    <source>
        <dbReference type="ARBA" id="ARBA00023242"/>
    </source>
</evidence>
<name>A0A5J5EVM9_9PEZI</name>
<evidence type="ECO:0000256" key="6">
    <source>
        <dbReference type="SAM" id="MobiDB-lite"/>
    </source>
</evidence>
<keyword evidence="2" id="KW-0805">Transcription regulation</keyword>
<dbReference type="EMBL" id="VXIS01000100">
    <property type="protein sequence ID" value="KAA8905380.1"/>
    <property type="molecule type" value="Genomic_DNA"/>
</dbReference>
<evidence type="ECO:0000256" key="3">
    <source>
        <dbReference type="ARBA" id="ARBA00023125"/>
    </source>
</evidence>
<dbReference type="InterPro" id="IPR057072">
    <property type="entry name" value="bHLH_INO4"/>
</dbReference>
<evidence type="ECO:0000313" key="9">
    <source>
        <dbReference type="Proteomes" id="UP000326924"/>
    </source>
</evidence>
<dbReference type="Gene3D" id="4.10.280.10">
    <property type="entry name" value="Helix-loop-helix DNA-binding domain"/>
    <property type="match status" value="1"/>
</dbReference>
<comment type="subcellular location">
    <subcellularLocation>
        <location evidence="1">Nucleus</location>
    </subcellularLocation>
</comment>
<evidence type="ECO:0000313" key="8">
    <source>
        <dbReference type="EMBL" id="KAA8905380.1"/>
    </source>
</evidence>